<dbReference type="Proteomes" id="UP000199665">
    <property type="component" value="Unassembled WGS sequence"/>
</dbReference>
<protein>
    <submittedName>
        <fullName evidence="2">Uncharacterized protein</fullName>
    </submittedName>
</protein>
<proteinExistence type="predicted"/>
<feature type="region of interest" description="Disordered" evidence="1">
    <location>
        <begin position="1"/>
        <end position="61"/>
    </location>
</feature>
<comment type="caution">
    <text evidence="2">The sequence shown here is derived from an EMBL/GenBank/DDBJ whole genome shotgun (WGS) entry which is preliminary data.</text>
</comment>
<evidence type="ECO:0000256" key="1">
    <source>
        <dbReference type="SAM" id="MobiDB-lite"/>
    </source>
</evidence>
<evidence type="ECO:0000313" key="2">
    <source>
        <dbReference type="EMBL" id="SEC73390.1"/>
    </source>
</evidence>
<accession>A0ABY0Y160</accession>
<reference evidence="2 3" key="1">
    <citation type="submission" date="2016-10" db="EMBL/GenBank/DDBJ databases">
        <authorList>
            <person name="Varghese N."/>
            <person name="Submissions S."/>
        </authorList>
    </citation>
    <scope>NUCLEOTIDE SEQUENCE [LARGE SCALE GENOMIC DNA]</scope>
    <source>
        <strain evidence="2 3">DSM 18327</strain>
    </source>
</reference>
<sequence length="61" mass="6204">MQKHSLVINRHMAKGNSNKPASGGAKGGPRPTDANRFPGGNWPSKVPGGKSGGNRGQGPKA</sequence>
<gene>
    <name evidence="2" type="ORF">SAMN05216205_3117</name>
</gene>
<keyword evidence="3" id="KW-1185">Reference proteome</keyword>
<dbReference type="EMBL" id="FNRV01000001">
    <property type="protein sequence ID" value="SEC73390.1"/>
    <property type="molecule type" value="Genomic_DNA"/>
</dbReference>
<evidence type="ECO:0000313" key="3">
    <source>
        <dbReference type="Proteomes" id="UP000199665"/>
    </source>
</evidence>
<name>A0ABY0Y160_9PSED</name>
<organism evidence="2 3">
    <name type="scientific">Pseudomonas mohnii</name>
    <dbReference type="NCBI Taxonomy" id="395600"/>
    <lineage>
        <taxon>Bacteria</taxon>
        <taxon>Pseudomonadati</taxon>
        <taxon>Pseudomonadota</taxon>
        <taxon>Gammaproteobacteria</taxon>
        <taxon>Pseudomonadales</taxon>
        <taxon>Pseudomonadaceae</taxon>
        <taxon>Pseudomonas</taxon>
    </lineage>
</organism>
<feature type="compositionally biased region" description="Gly residues" evidence="1">
    <location>
        <begin position="49"/>
        <end position="61"/>
    </location>
</feature>